<dbReference type="PRINTS" id="PR00762">
    <property type="entry name" value="CLCHANNEL"/>
</dbReference>
<dbReference type="Proteomes" id="UP000321204">
    <property type="component" value="Chromosome"/>
</dbReference>
<comment type="subcellular location">
    <subcellularLocation>
        <location evidence="1">Membrane</location>
        <topology evidence="1">Multi-pass membrane protein</topology>
    </subcellularLocation>
</comment>
<keyword evidence="3 8" id="KW-0812">Transmembrane</keyword>
<evidence type="ECO:0000256" key="2">
    <source>
        <dbReference type="ARBA" id="ARBA00022448"/>
    </source>
</evidence>
<evidence type="ECO:0000313" key="9">
    <source>
        <dbReference type="EMBL" id="QEC56757.1"/>
    </source>
</evidence>
<evidence type="ECO:0000256" key="7">
    <source>
        <dbReference type="ARBA" id="ARBA00023214"/>
    </source>
</evidence>
<proteinExistence type="predicted"/>
<evidence type="ECO:0000256" key="1">
    <source>
        <dbReference type="ARBA" id="ARBA00004141"/>
    </source>
</evidence>
<dbReference type="PANTHER" id="PTHR45711">
    <property type="entry name" value="CHLORIDE CHANNEL PROTEIN"/>
    <property type="match status" value="1"/>
</dbReference>
<dbReference type="CDD" id="cd01034">
    <property type="entry name" value="EriC_like"/>
    <property type="match status" value="1"/>
</dbReference>
<evidence type="ECO:0000256" key="5">
    <source>
        <dbReference type="ARBA" id="ARBA00023065"/>
    </source>
</evidence>
<evidence type="ECO:0000256" key="4">
    <source>
        <dbReference type="ARBA" id="ARBA00022989"/>
    </source>
</evidence>
<keyword evidence="5" id="KW-0406">Ion transport</keyword>
<feature type="transmembrane region" description="Helical" evidence="8">
    <location>
        <begin position="411"/>
        <end position="429"/>
    </location>
</feature>
<feature type="transmembrane region" description="Helical" evidence="8">
    <location>
        <begin position="213"/>
        <end position="236"/>
    </location>
</feature>
<reference evidence="9 10" key="1">
    <citation type="journal article" date="2015" name="Int. J. Syst. Evol. Microbiol.">
        <title>Flavisolibacter ginsenosidimutans sp. nov., with ginsenoside-converting activity isolated from soil used for cultivating ginseng.</title>
        <authorList>
            <person name="Zhao Y."/>
            <person name="Liu Q."/>
            <person name="Kang M.S."/>
            <person name="Jin F."/>
            <person name="Yu H."/>
            <person name="Im W.T."/>
        </authorList>
    </citation>
    <scope>NUCLEOTIDE SEQUENCE [LARGE SCALE GENOMIC DNA]</scope>
    <source>
        <strain evidence="9 10">Gsoil 636</strain>
    </source>
</reference>
<feature type="transmembrane region" description="Helical" evidence="8">
    <location>
        <begin position="286"/>
        <end position="311"/>
    </location>
</feature>
<keyword evidence="7" id="KW-0868">Chloride</keyword>
<dbReference type="AlphaFoldDB" id="A0A5B8UJ98"/>
<dbReference type="GO" id="GO:0005247">
    <property type="term" value="F:voltage-gated chloride channel activity"/>
    <property type="evidence" value="ECO:0007669"/>
    <property type="project" value="TreeGrafter"/>
</dbReference>
<dbReference type="GO" id="GO:0005886">
    <property type="term" value="C:plasma membrane"/>
    <property type="evidence" value="ECO:0007669"/>
    <property type="project" value="TreeGrafter"/>
</dbReference>
<evidence type="ECO:0000256" key="6">
    <source>
        <dbReference type="ARBA" id="ARBA00023136"/>
    </source>
</evidence>
<dbReference type="PANTHER" id="PTHR45711:SF6">
    <property type="entry name" value="CHLORIDE CHANNEL PROTEIN"/>
    <property type="match status" value="1"/>
</dbReference>
<dbReference type="InterPro" id="IPR014743">
    <property type="entry name" value="Cl-channel_core"/>
</dbReference>
<dbReference type="Gene3D" id="1.10.3080.10">
    <property type="entry name" value="Clc chloride channel"/>
    <property type="match status" value="1"/>
</dbReference>
<dbReference type="RefSeq" id="WP_146788129.1">
    <property type="nucleotide sequence ID" value="NZ_BAABIO010000003.1"/>
</dbReference>
<gene>
    <name evidence="9" type="ORF">FSB75_12890</name>
</gene>
<feature type="transmembrane region" description="Helical" evidence="8">
    <location>
        <begin position="248"/>
        <end position="274"/>
    </location>
</feature>
<dbReference type="OrthoDB" id="9812438at2"/>
<keyword evidence="10" id="KW-1185">Reference proteome</keyword>
<name>A0A5B8UJ98_9BACT</name>
<feature type="transmembrane region" description="Helical" evidence="8">
    <location>
        <begin position="368"/>
        <end position="391"/>
    </location>
</feature>
<feature type="transmembrane region" description="Helical" evidence="8">
    <location>
        <begin position="176"/>
        <end position="201"/>
    </location>
</feature>
<feature type="transmembrane region" description="Helical" evidence="8">
    <location>
        <begin position="34"/>
        <end position="53"/>
    </location>
</feature>
<protein>
    <submittedName>
        <fullName evidence="9">Chloride channel protein</fullName>
    </submittedName>
</protein>
<dbReference type="SUPFAM" id="SSF81340">
    <property type="entry name" value="Clc chloride channel"/>
    <property type="match status" value="1"/>
</dbReference>
<keyword evidence="4 8" id="KW-1133">Transmembrane helix</keyword>
<evidence type="ECO:0000256" key="8">
    <source>
        <dbReference type="SAM" id="Phobius"/>
    </source>
</evidence>
<dbReference type="EMBL" id="CP042433">
    <property type="protein sequence ID" value="QEC56757.1"/>
    <property type="molecule type" value="Genomic_DNA"/>
</dbReference>
<dbReference type="Pfam" id="PF00654">
    <property type="entry name" value="Voltage_CLC"/>
    <property type="match status" value="1"/>
</dbReference>
<keyword evidence="6 8" id="KW-0472">Membrane</keyword>
<accession>A0A5B8UJ98</accession>
<sequence>MPKEPFKLRLQRRFTFATDLLIPSRLRANAQQAIPFWIASLFVGLIAVGYTKLFGLAEDILHHLLAWHGWLIFLVTPFCFLLAWLVVVKLSPNAKGSGIPQVMAAIDLATPKHEDKIGRLLSLRIAAVKILSSFVMVLGGGAIGREGPTIQIAGSVFYIVHKWIPKTWARLSDQSFVLTGAAAGLAAAFNTPLGGIVFAVEELAKIHVRHFRTALFSAVIIAGLTAQGFLGPYLYLGYPEVTGLRFSIFLGVIATAIAAGLLGSLMCKAILVVMRWKRNFGTAKTVLFLLLSGLAVAAAAYFVHPAVLGSGKVLMNQLLFTSDKAAGWDTALLRVAGPIICFNTGAAGGVFAPSLAAGASIGGWLSSLFDVTGSNANLLILCGMVGFLTGVTRTPFTSAILVLEMTDRHSVIFHLMVAALVSNVAALLIDKHSLYERLKKGYVEDALKEETEPVAN</sequence>
<dbReference type="InterPro" id="IPR001807">
    <property type="entry name" value="ClC"/>
</dbReference>
<evidence type="ECO:0000256" key="3">
    <source>
        <dbReference type="ARBA" id="ARBA00022692"/>
    </source>
</evidence>
<feature type="transmembrane region" description="Helical" evidence="8">
    <location>
        <begin position="65"/>
        <end position="87"/>
    </location>
</feature>
<organism evidence="9 10">
    <name type="scientific">Flavisolibacter ginsenosidimutans</name>
    <dbReference type="NCBI Taxonomy" id="661481"/>
    <lineage>
        <taxon>Bacteria</taxon>
        <taxon>Pseudomonadati</taxon>
        <taxon>Bacteroidota</taxon>
        <taxon>Chitinophagia</taxon>
        <taxon>Chitinophagales</taxon>
        <taxon>Chitinophagaceae</taxon>
        <taxon>Flavisolibacter</taxon>
    </lineage>
</organism>
<keyword evidence="2" id="KW-0813">Transport</keyword>
<feature type="transmembrane region" description="Helical" evidence="8">
    <location>
        <begin position="121"/>
        <end position="143"/>
    </location>
</feature>
<dbReference type="KEGG" id="fgg:FSB75_12890"/>
<evidence type="ECO:0000313" key="10">
    <source>
        <dbReference type="Proteomes" id="UP000321204"/>
    </source>
</evidence>